<dbReference type="CDD" id="cd16967">
    <property type="entry name" value="Alpha_kinase_eEF2K"/>
    <property type="match status" value="1"/>
</dbReference>
<dbReference type="PANTHER" id="PTHR45992">
    <property type="entry name" value="EUKARYOTIC ELONGATION FACTOR 2 KINASE-RELATED"/>
    <property type="match status" value="1"/>
</dbReference>
<organism evidence="8 9">
    <name type="scientific">Littorina saxatilis</name>
    <dbReference type="NCBI Taxonomy" id="31220"/>
    <lineage>
        <taxon>Eukaryota</taxon>
        <taxon>Metazoa</taxon>
        <taxon>Spiralia</taxon>
        <taxon>Lophotrochozoa</taxon>
        <taxon>Mollusca</taxon>
        <taxon>Gastropoda</taxon>
        <taxon>Caenogastropoda</taxon>
        <taxon>Littorinimorpha</taxon>
        <taxon>Littorinoidea</taxon>
        <taxon>Littorinidae</taxon>
        <taxon>Littorina</taxon>
    </lineage>
</organism>
<gene>
    <name evidence="8" type="ORF">V1264_011337</name>
</gene>
<feature type="region of interest" description="Disordered" evidence="6">
    <location>
        <begin position="384"/>
        <end position="422"/>
    </location>
</feature>
<dbReference type="Proteomes" id="UP001374579">
    <property type="component" value="Unassembled WGS sequence"/>
</dbReference>
<dbReference type="Gene3D" id="3.20.200.10">
    <property type="entry name" value="MHCK/EF2 kinase"/>
    <property type="match status" value="1"/>
</dbReference>
<evidence type="ECO:0000256" key="2">
    <source>
        <dbReference type="ARBA" id="ARBA00022679"/>
    </source>
</evidence>
<dbReference type="GO" id="GO:0005524">
    <property type="term" value="F:ATP binding"/>
    <property type="evidence" value="ECO:0007669"/>
    <property type="project" value="UniProtKB-KW"/>
</dbReference>
<dbReference type="Gene3D" id="3.30.200.20">
    <property type="entry name" value="Phosphorylase Kinase, domain 1"/>
    <property type="match status" value="2"/>
</dbReference>
<dbReference type="EMBL" id="JBAMIC010000002">
    <property type="protein sequence ID" value="KAK7111758.1"/>
    <property type="molecule type" value="Genomic_DNA"/>
</dbReference>
<evidence type="ECO:0000256" key="6">
    <source>
        <dbReference type="SAM" id="MobiDB-lite"/>
    </source>
</evidence>
<dbReference type="SMART" id="SM00811">
    <property type="entry name" value="Alpha_kinase"/>
    <property type="match status" value="1"/>
</dbReference>
<accession>A0AAN9BTM5</accession>
<evidence type="ECO:0000313" key="8">
    <source>
        <dbReference type="EMBL" id="KAK7111758.1"/>
    </source>
</evidence>
<reference evidence="8 9" key="1">
    <citation type="submission" date="2024-02" db="EMBL/GenBank/DDBJ databases">
        <title>Chromosome-scale genome assembly of the rough periwinkle Littorina saxatilis.</title>
        <authorList>
            <person name="De Jode A."/>
            <person name="Faria R."/>
            <person name="Formenti G."/>
            <person name="Sims Y."/>
            <person name="Smith T.P."/>
            <person name="Tracey A."/>
            <person name="Wood J.M.D."/>
            <person name="Zagrodzka Z.B."/>
            <person name="Johannesson K."/>
            <person name="Butlin R.K."/>
            <person name="Leder E.H."/>
        </authorList>
    </citation>
    <scope>NUCLEOTIDE SEQUENCE [LARGE SCALE GENOMIC DNA]</scope>
    <source>
        <strain evidence="8">Snail1</strain>
        <tissue evidence="8">Muscle</tissue>
    </source>
</reference>
<protein>
    <recommendedName>
        <fullName evidence="7">Alpha-type protein kinase domain-containing protein</fullName>
    </recommendedName>
</protein>
<evidence type="ECO:0000256" key="5">
    <source>
        <dbReference type="ARBA" id="ARBA00022840"/>
    </source>
</evidence>
<dbReference type="GO" id="GO:0004686">
    <property type="term" value="F:elongation factor-2 kinase activity"/>
    <property type="evidence" value="ECO:0007669"/>
    <property type="project" value="InterPro"/>
</dbReference>
<keyword evidence="2" id="KW-0808">Transferase</keyword>
<dbReference type="GO" id="GO:0031037">
    <property type="term" value="P:myosin II filament disassembly"/>
    <property type="evidence" value="ECO:0007669"/>
    <property type="project" value="TreeGrafter"/>
</dbReference>
<evidence type="ECO:0000259" key="7">
    <source>
        <dbReference type="PROSITE" id="PS51158"/>
    </source>
</evidence>
<keyword evidence="5" id="KW-0067">ATP-binding</keyword>
<feature type="region of interest" description="Disordered" evidence="6">
    <location>
        <begin position="1"/>
        <end position="59"/>
    </location>
</feature>
<keyword evidence="1" id="KW-0723">Serine/threonine-protein kinase</keyword>
<dbReference type="GO" id="GO:1903013">
    <property type="term" value="P:response to differentiation-inducing factor 1"/>
    <property type="evidence" value="ECO:0007669"/>
    <property type="project" value="TreeGrafter"/>
</dbReference>
<evidence type="ECO:0000256" key="4">
    <source>
        <dbReference type="ARBA" id="ARBA00022777"/>
    </source>
</evidence>
<proteinExistence type="predicted"/>
<dbReference type="FunFam" id="3.20.200.10:FF:000002">
    <property type="entry name" value="Eukaryotic elongation factor 2 kinase"/>
    <property type="match status" value="1"/>
</dbReference>
<dbReference type="InterPro" id="IPR011009">
    <property type="entry name" value="Kinase-like_dom_sf"/>
</dbReference>
<dbReference type="Pfam" id="PF02816">
    <property type="entry name" value="Alpha_kinase"/>
    <property type="match status" value="1"/>
</dbReference>
<keyword evidence="4" id="KW-0418">Kinase</keyword>
<evidence type="ECO:0000313" key="9">
    <source>
        <dbReference type="Proteomes" id="UP001374579"/>
    </source>
</evidence>
<dbReference type="PANTHER" id="PTHR45992:SF2">
    <property type="entry name" value="EUKARYOTIC ELONGATION FACTOR 2 KINASE"/>
    <property type="match status" value="1"/>
</dbReference>
<dbReference type="InterPro" id="IPR051852">
    <property type="entry name" value="Alpha-type_PK"/>
</dbReference>
<dbReference type="InterPro" id="IPR011990">
    <property type="entry name" value="TPR-like_helical_dom_sf"/>
</dbReference>
<dbReference type="AlphaFoldDB" id="A0AAN9BTM5"/>
<keyword evidence="3" id="KW-0547">Nucleotide-binding</keyword>
<keyword evidence="9" id="KW-1185">Reference proteome</keyword>
<dbReference type="Gene3D" id="1.25.40.10">
    <property type="entry name" value="Tetratricopeptide repeat domain"/>
    <property type="match status" value="1"/>
</dbReference>
<feature type="compositionally biased region" description="Acidic residues" evidence="6">
    <location>
        <begin position="1"/>
        <end position="11"/>
    </location>
</feature>
<dbReference type="PROSITE" id="PS51158">
    <property type="entry name" value="ALPHA_KINASE"/>
    <property type="match status" value="1"/>
</dbReference>
<dbReference type="InterPro" id="IPR047588">
    <property type="entry name" value="eEF2K_a_kinase_dom"/>
</dbReference>
<comment type="caution">
    <text evidence="8">The sequence shown here is derived from an EMBL/GenBank/DDBJ whole genome shotgun (WGS) entry which is preliminary data.</text>
</comment>
<dbReference type="InterPro" id="IPR004166">
    <property type="entry name" value="a-kinase_dom"/>
</dbReference>
<dbReference type="SUPFAM" id="SSF56112">
    <property type="entry name" value="Protein kinase-like (PK-like)"/>
    <property type="match status" value="1"/>
</dbReference>
<dbReference type="SUPFAM" id="SSF81901">
    <property type="entry name" value="HCP-like"/>
    <property type="match status" value="1"/>
</dbReference>
<name>A0AAN9BTM5_9CAEN</name>
<evidence type="ECO:0000256" key="1">
    <source>
        <dbReference type="ARBA" id="ARBA00022527"/>
    </source>
</evidence>
<sequence>MSDISDGEDDLLLFPITDLDSAPENSQSEADGQDSSGSDADEEPDLPAPKPKPAMPLRERRIKRAYSIAKPVNINMAPLVTSSSPGGSHRMRWLSAIRKAKKAKDPWASFHLDSLETEVCTRHRYNALKKTWKTDDVLVKMEPKAFTNGAMRQCYRLKKHTTFFAQDWKHAPNYIAKQYMENVDRQVYFEDVKLQMDAKLWGEEYNRHNPPKKVDIFQMYVLEFKNREGSPLYHLEHYIEGDYIKYNSNSGFVEVKDKCRLTPQAFSHFTFERSGHKLIVVDIQGVEDLYTDPQIHTAEGKEYGDGNLGPKGMALFFHSHTCNTICESLNLTPFDMANSELRSLEEFVQKQEKYAKTRVRGLEESVISASPKEMVDLTMLLARHHSRTSHSSQDDDNDDSMPLSPTSDEEPMSTDNESPGFRPRRQAYISESEGSVTEGDCHAVSNVLVEIDSGGVNLVNTSHPHNNTVSVPNSSEPHIKRVNSRIFLDEFGHTEEERRNFHEEMKKVHRPSCVNMELDFRKLSNLRIGESILGQIHHEMAKYHEIGRFSVDEGDETDWEAALFHEEHAAQLGVLEAIVTLARLHLDMQRDVLVNCTVKQTGDNTNIGLDYMLLAAEAGDRSAMIYMARAFDTGDNLGTHRSRSWEDAIHWYGAAVAKIQHDEGGEYDSTMEDPPFLLMGRQAEIYLEGGHGLDKNPSNAAELFEKAAESATEAMKGRLANKYFMQAEEAWGQVEE</sequence>
<feature type="compositionally biased region" description="Low complexity" evidence="6">
    <location>
        <begin position="26"/>
        <end position="38"/>
    </location>
</feature>
<evidence type="ECO:0000256" key="3">
    <source>
        <dbReference type="ARBA" id="ARBA00022741"/>
    </source>
</evidence>
<feature type="domain" description="Alpha-type protein kinase" evidence="7">
    <location>
        <begin position="124"/>
        <end position="334"/>
    </location>
</feature>